<comment type="catalytic activity">
    <reaction evidence="1 5">
        <text>uridine(55) in tRNA = pseudouridine(55) in tRNA</text>
        <dbReference type="Rhea" id="RHEA:42532"/>
        <dbReference type="Rhea" id="RHEA-COMP:10101"/>
        <dbReference type="Rhea" id="RHEA-COMP:10102"/>
        <dbReference type="ChEBI" id="CHEBI:65314"/>
        <dbReference type="ChEBI" id="CHEBI:65315"/>
        <dbReference type="EC" id="5.4.99.25"/>
    </reaction>
</comment>
<feature type="active site" description="Nucleophile" evidence="5">
    <location>
        <position position="46"/>
    </location>
</feature>
<dbReference type="NCBIfam" id="TIGR00431">
    <property type="entry name" value="TruB"/>
    <property type="match status" value="1"/>
</dbReference>
<dbReference type="GO" id="GO:0160148">
    <property type="term" value="F:tRNA pseudouridine(55) synthase activity"/>
    <property type="evidence" value="ECO:0007669"/>
    <property type="project" value="UniProtKB-EC"/>
</dbReference>
<dbReference type="EMBL" id="JACNLK010000051">
    <property type="protein sequence ID" value="MBC8208729.1"/>
    <property type="molecule type" value="Genomic_DNA"/>
</dbReference>
<dbReference type="EC" id="5.4.99.25" evidence="5"/>
<evidence type="ECO:0000256" key="3">
    <source>
        <dbReference type="ARBA" id="ARBA00022694"/>
    </source>
</evidence>
<dbReference type="GO" id="GO:0031119">
    <property type="term" value="P:tRNA pseudouridine synthesis"/>
    <property type="evidence" value="ECO:0007669"/>
    <property type="project" value="UniProtKB-UniRule"/>
</dbReference>
<reference evidence="8 9" key="1">
    <citation type="submission" date="2020-08" db="EMBL/GenBank/DDBJ databases">
        <title>Bridging the membrane lipid divide: bacteria of the FCB group superphylum have the potential to synthesize archaeal ether lipids.</title>
        <authorList>
            <person name="Villanueva L."/>
            <person name="Von Meijenfeldt F.A.B."/>
            <person name="Westbye A.B."/>
            <person name="Yadav S."/>
            <person name="Hopmans E.C."/>
            <person name="Dutilh B.E."/>
            <person name="Sinninghe Damste J.S."/>
        </authorList>
    </citation>
    <scope>NUCLEOTIDE SEQUENCE [LARGE SCALE GENOMIC DNA]</scope>
    <source>
        <strain evidence="8">NIOZ-UU81</strain>
    </source>
</reference>
<dbReference type="SUPFAM" id="SSF55120">
    <property type="entry name" value="Pseudouridine synthase"/>
    <property type="match status" value="1"/>
</dbReference>
<dbReference type="PANTHER" id="PTHR13767:SF2">
    <property type="entry name" value="PSEUDOURIDYLATE SYNTHASE TRUB1"/>
    <property type="match status" value="1"/>
</dbReference>
<evidence type="ECO:0000259" key="6">
    <source>
        <dbReference type="Pfam" id="PF01509"/>
    </source>
</evidence>
<keyword evidence="3 5" id="KW-0819">tRNA processing</keyword>
<dbReference type="GO" id="GO:1990481">
    <property type="term" value="P:mRNA pseudouridine synthesis"/>
    <property type="evidence" value="ECO:0007669"/>
    <property type="project" value="TreeGrafter"/>
</dbReference>
<dbReference type="Pfam" id="PF01509">
    <property type="entry name" value="TruB_N"/>
    <property type="match status" value="1"/>
</dbReference>
<dbReference type="CDD" id="cd02573">
    <property type="entry name" value="PseudoU_synth_EcTruB"/>
    <property type="match status" value="1"/>
</dbReference>
<protein>
    <recommendedName>
        <fullName evidence="5">tRNA pseudouridine synthase B</fullName>
        <ecNumber evidence="5">5.4.99.25</ecNumber>
    </recommendedName>
    <alternativeName>
        <fullName evidence="5">tRNA pseudouridine(55) synthase</fullName>
        <shortName evidence="5">Psi55 synthase</shortName>
    </alternativeName>
    <alternativeName>
        <fullName evidence="5">tRNA pseudouridylate synthase</fullName>
    </alternativeName>
    <alternativeName>
        <fullName evidence="5">tRNA-uridine isomerase</fullName>
    </alternativeName>
</protein>
<dbReference type="InterPro" id="IPR020103">
    <property type="entry name" value="PsdUridine_synth_cat_dom_sf"/>
</dbReference>
<gene>
    <name evidence="5 8" type="primary">truB</name>
    <name evidence="8" type="ORF">H8E79_06140</name>
</gene>
<dbReference type="Gene3D" id="3.30.2350.10">
    <property type="entry name" value="Pseudouridine synthase"/>
    <property type="match status" value="1"/>
</dbReference>
<dbReference type="InterPro" id="IPR014780">
    <property type="entry name" value="tRNA_psdUridine_synth_TruB"/>
</dbReference>
<comment type="caution">
    <text evidence="8">The sequence shown here is derived from an EMBL/GenBank/DDBJ whole genome shotgun (WGS) entry which is preliminary data.</text>
</comment>
<evidence type="ECO:0000256" key="4">
    <source>
        <dbReference type="ARBA" id="ARBA00023235"/>
    </source>
</evidence>
<sequence length="249" mass="26721">MSCSDQPFEAGIFLIDKPIGPTSFAMVSRVRRQLKIKKVGHAGTLDPFASGLLILCAGRPATRMISGIMEGTKEYLATLSLGIETTTLDPEGDIVSRQPVSPLSPAQIEACLAGFRGEQQQVPPMYSALKHKGKPLYTYARRGVEIERAPRLVMIEALERTGPETELSGTGAELTIRVVCSKGTYIRTLAADIGRTLGCGAYLTALRRTRSGFFSVDQALSGDDLLLPDGRERLLAGALSVADVGNLLQ</sequence>
<evidence type="ECO:0000259" key="7">
    <source>
        <dbReference type="Pfam" id="PF16198"/>
    </source>
</evidence>
<dbReference type="HAMAP" id="MF_01080">
    <property type="entry name" value="TruB_bact"/>
    <property type="match status" value="1"/>
</dbReference>
<dbReference type="GO" id="GO:0003723">
    <property type="term" value="F:RNA binding"/>
    <property type="evidence" value="ECO:0007669"/>
    <property type="project" value="InterPro"/>
</dbReference>
<organism evidence="8 9">
    <name type="scientific">Candidatus Desulfatifera sulfidica</name>
    <dbReference type="NCBI Taxonomy" id="2841691"/>
    <lineage>
        <taxon>Bacteria</taxon>
        <taxon>Pseudomonadati</taxon>
        <taxon>Thermodesulfobacteriota</taxon>
        <taxon>Desulfobulbia</taxon>
        <taxon>Desulfobulbales</taxon>
        <taxon>Desulfobulbaceae</taxon>
        <taxon>Candidatus Desulfatifera</taxon>
    </lineage>
</organism>
<evidence type="ECO:0000256" key="1">
    <source>
        <dbReference type="ARBA" id="ARBA00000385"/>
    </source>
</evidence>
<feature type="domain" description="Pseudouridine synthase II N-terminal" evidence="6">
    <location>
        <begin position="31"/>
        <end position="186"/>
    </location>
</feature>
<evidence type="ECO:0000313" key="8">
    <source>
        <dbReference type="EMBL" id="MBC8208729.1"/>
    </source>
</evidence>
<proteinExistence type="inferred from homology"/>
<accession>A0A8J6NAZ7</accession>
<dbReference type="PANTHER" id="PTHR13767">
    <property type="entry name" value="TRNA-PSEUDOURIDINE SYNTHASE"/>
    <property type="match status" value="1"/>
</dbReference>
<keyword evidence="4 5" id="KW-0413">Isomerase</keyword>
<comment type="similarity">
    <text evidence="2 5">Belongs to the pseudouridine synthase TruB family. Type 1 subfamily.</text>
</comment>
<comment type="function">
    <text evidence="5">Responsible for synthesis of pseudouridine from uracil-55 in the psi GC loop of transfer RNAs.</text>
</comment>
<feature type="domain" description="tRNA pseudouridylate synthase B C-terminal" evidence="7">
    <location>
        <begin position="187"/>
        <end position="225"/>
    </location>
</feature>
<evidence type="ECO:0000313" key="9">
    <source>
        <dbReference type="Proteomes" id="UP000599024"/>
    </source>
</evidence>
<dbReference type="Proteomes" id="UP000599024">
    <property type="component" value="Unassembled WGS sequence"/>
</dbReference>
<dbReference type="InterPro" id="IPR032819">
    <property type="entry name" value="TruB_C"/>
</dbReference>
<dbReference type="Pfam" id="PF16198">
    <property type="entry name" value="TruB_C_2"/>
    <property type="match status" value="1"/>
</dbReference>
<name>A0A8J6NAZ7_9BACT</name>
<dbReference type="InterPro" id="IPR002501">
    <property type="entry name" value="PsdUridine_synth_N"/>
</dbReference>
<dbReference type="AlphaFoldDB" id="A0A8J6NAZ7"/>
<evidence type="ECO:0000256" key="2">
    <source>
        <dbReference type="ARBA" id="ARBA00005642"/>
    </source>
</evidence>
<evidence type="ECO:0000256" key="5">
    <source>
        <dbReference type="HAMAP-Rule" id="MF_01080"/>
    </source>
</evidence>